<reference evidence="1 2" key="1">
    <citation type="submission" date="2017-11" db="EMBL/GenBank/DDBJ databases">
        <title>The genome of Rhizophagus clarus HR1 reveals common genetic basis of auxotrophy among arbuscular mycorrhizal fungi.</title>
        <authorList>
            <person name="Kobayashi Y."/>
        </authorList>
    </citation>
    <scope>NUCLEOTIDE SEQUENCE [LARGE SCALE GENOMIC DNA]</scope>
    <source>
        <strain evidence="1 2">HR1</strain>
    </source>
</reference>
<proteinExistence type="predicted"/>
<dbReference type="AlphaFoldDB" id="A0A2Z6QT90"/>
<dbReference type="SMART" id="SM00671">
    <property type="entry name" value="SEL1"/>
    <property type="match status" value="3"/>
</dbReference>
<evidence type="ECO:0008006" key="3">
    <source>
        <dbReference type="Google" id="ProtNLM"/>
    </source>
</evidence>
<dbReference type="PANTHER" id="PTHR43628:SF1">
    <property type="entry name" value="CHITIN SYNTHASE REGULATORY FACTOR 2-RELATED"/>
    <property type="match status" value="1"/>
</dbReference>
<sequence length="257" mass="29862">MLVMEYADGGNLRSYLKNNFIPYVDPKSFNKQENNNNETQLYLLNEKWDVYSVDVLMWEISSGQPPFYTEGDSHEIYNWLLNNRNNSNSIFLLGYIYYQEIEASENDEKAFNLFIDASGTNHLLAQHFVGECYQYRYGVKKMKSVEKDLKMAFYWYEKASNYGNIKAMNNLGLSEGGDLGGITMLGYCYVHGIGTEIDKQKAFEFYQKSANLGSTIAQYNLGVMSNIVNRLENCTTVIHFYKLRVNWIKEYKNCVKE</sequence>
<dbReference type="PANTHER" id="PTHR43628">
    <property type="entry name" value="ACTIVATOR OF C KINASE PROTEIN 1-RELATED"/>
    <property type="match status" value="1"/>
</dbReference>
<gene>
    <name evidence="1" type="ORF">RclHR1_10580006</name>
</gene>
<dbReference type="InterPro" id="IPR006597">
    <property type="entry name" value="Sel1-like"/>
</dbReference>
<dbReference type="SUPFAM" id="SSF56112">
    <property type="entry name" value="Protein kinase-like (PK-like)"/>
    <property type="match status" value="1"/>
</dbReference>
<dbReference type="InterPro" id="IPR011009">
    <property type="entry name" value="Kinase-like_dom_sf"/>
</dbReference>
<accession>A0A2Z6QT90</accession>
<dbReference type="Gene3D" id="1.25.40.10">
    <property type="entry name" value="Tetratricopeptide repeat domain"/>
    <property type="match status" value="2"/>
</dbReference>
<evidence type="ECO:0000313" key="2">
    <source>
        <dbReference type="Proteomes" id="UP000247702"/>
    </source>
</evidence>
<dbReference type="SUPFAM" id="SSF81901">
    <property type="entry name" value="HCP-like"/>
    <property type="match status" value="1"/>
</dbReference>
<evidence type="ECO:0000313" key="1">
    <source>
        <dbReference type="EMBL" id="GBB83918.1"/>
    </source>
</evidence>
<protein>
    <recommendedName>
        <fullName evidence="3">Protein kinase domain-containing protein</fullName>
    </recommendedName>
</protein>
<organism evidence="1 2">
    <name type="scientific">Rhizophagus clarus</name>
    <dbReference type="NCBI Taxonomy" id="94130"/>
    <lineage>
        <taxon>Eukaryota</taxon>
        <taxon>Fungi</taxon>
        <taxon>Fungi incertae sedis</taxon>
        <taxon>Mucoromycota</taxon>
        <taxon>Glomeromycotina</taxon>
        <taxon>Glomeromycetes</taxon>
        <taxon>Glomerales</taxon>
        <taxon>Glomeraceae</taxon>
        <taxon>Rhizophagus</taxon>
    </lineage>
</organism>
<dbReference type="Pfam" id="PF08238">
    <property type="entry name" value="Sel1"/>
    <property type="match status" value="4"/>
</dbReference>
<name>A0A2Z6QT90_9GLOM</name>
<comment type="caution">
    <text evidence="1">The sequence shown here is derived from an EMBL/GenBank/DDBJ whole genome shotgun (WGS) entry which is preliminary data.</text>
</comment>
<dbReference type="InterPro" id="IPR052945">
    <property type="entry name" value="Mitotic_Regulator"/>
</dbReference>
<dbReference type="Proteomes" id="UP000247702">
    <property type="component" value="Unassembled WGS sequence"/>
</dbReference>
<dbReference type="InterPro" id="IPR011990">
    <property type="entry name" value="TPR-like_helical_dom_sf"/>
</dbReference>
<keyword evidence="2" id="KW-1185">Reference proteome</keyword>
<dbReference type="EMBL" id="BEXD01000067">
    <property type="protein sequence ID" value="GBB83918.1"/>
    <property type="molecule type" value="Genomic_DNA"/>
</dbReference>